<sequence length="127" mass="13328">MKKTTWFILSGLVAALLLAGVVSNFASPHPDGLDSVAREGCTFDDEDQITGGNCIAQGETDNLTKDSPLADYGVRGLANDFLSTGTSGVIGVLATFALGGGVFWLLKAGRKRTPEDRAADLPEEQKV</sequence>
<proteinExistence type="predicted"/>
<reference evidence="9" key="2">
    <citation type="submission" date="2022-09" db="EMBL/GenBank/DDBJ databases">
        <title>Biosynthetic gene clusters of Dactylosporangioum fulvum.</title>
        <authorList>
            <person name="Caradec T."/>
        </authorList>
    </citation>
    <scope>NUCLEOTIDE SEQUENCE</scope>
    <source>
        <strain evidence="9">NRRL B-16292</strain>
    </source>
</reference>
<keyword evidence="5 6" id="KW-0472">Membrane</keyword>
<keyword evidence="2" id="KW-1003">Cell membrane</keyword>
<dbReference type="InterPro" id="IPR025937">
    <property type="entry name" value="PDGLE_dom"/>
</dbReference>
<dbReference type="Proteomes" id="UP001059617">
    <property type="component" value="Chromosome"/>
</dbReference>
<accession>A0ABY5W5D9</accession>
<comment type="subcellular location">
    <subcellularLocation>
        <location evidence="1">Cell membrane</location>
    </subcellularLocation>
</comment>
<reference evidence="9" key="1">
    <citation type="submission" date="2021-04" db="EMBL/GenBank/DDBJ databases">
        <authorList>
            <person name="Hartkoorn R.C."/>
            <person name="Beaudoing E."/>
            <person name="Hot D."/>
        </authorList>
    </citation>
    <scope>NUCLEOTIDE SEQUENCE</scope>
    <source>
        <strain evidence="9">NRRL B-16292</strain>
    </source>
</reference>
<evidence type="ECO:0000256" key="1">
    <source>
        <dbReference type="ARBA" id="ARBA00004236"/>
    </source>
</evidence>
<dbReference type="Pfam" id="PF13190">
    <property type="entry name" value="PDGLE"/>
    <property type="match status" value="1"/>
</dbReference>
<feature type="signal peptide" evidence="7">
    <location>
        <begin position="1"/>
        <end position="26"/>
    </location>
</feature>
<keyword evidence="10" id="KW-1185">Reference proteome</keyword>
<evidence type="ECO:0000256" key="3">
    <source>
        <dbReference type="ARBA" id="ARBA00022692"/>
    </source>
</evidence>
<feature type="transmembrane region" description="Helical" evidence="6">
    <location>
        <begin position="81"/>
        <end position="106"/>
    </location>
</feature>
<evidence type="ECO:0000256" key="5">
    <source>
        <dbReference type="ARBA" id="ARBA00023136"/>
    </source>
</evidence>
<evidence type="ECO:0000313" key="9">
    <source>
        <dbReference type="EMBL" id="UWP84590.1"/>
    </source>
</evidence>
<evidence type="ECO:0000256" key="2">
    <source>
        <dbReference type="ARBA" id="ARBA00022475"/>
    </source>
</evidence>
<keyword evidence="4 6" id="KW-1133">Transmembrane helix</keyword>
<evidence type="ECO:0000256" key="7">
    <source>
        <dbReference type="SAM" id="SignalP"/>
    </source>
</evidence>
<name>A0ABY5W5D9_9ACTN</name>
<evidence type="ECO:0000259" key="8">
    <source>
        <dbReference type="Pfam" id="PF13190"/>
    </source>
</evidence>
<dbReference type="EMBL" id="CP073720">
    <property type="protein sequence ID" value="UWP84590.1"/>
    <property type="molecule type" value="Genomic_DNA"/>
</dbReference>
<evidence type="ECO:0000256" key="4">
    <source>
        <dbReference type="ARBA" id="ARBA00022989"/>
    </source>
</evidence>
<evidence type="ECO:0000313" key="10">
    <source>
        <dbReference type="Proteomes" id="UP001059617"/>
    </source>
</evidence>
<dbReference type="RefSeq" id="WP_259862470.1">
    <property type="nucleotide sequence ID" value="NZ_BAAAST010000065.1"/>
</dbReference>
<protein>
    <submittedName>
        <fullName evidence="9">PDGLE domain-containing protein</fullName>
    </submittedName>
</protein>
<keyword evidence="3 6" id="KW-0812">Transmembrane</keyword>
<feature type="chain" id="PRO_5047351316" evidence="7">
    <location>
        <begin position="27"/>
        <end position="127"/>
    </location>
</feature>
<evidence type="ECO:0000256" key="6">
    <source>
        <dbReference type="SAM" id="Phobius"/>
    </source>
</evidence>
<organism evidence="9 10">
    <name type="scientific">Dactylosporangium fulvum</name>
    <dbReference type="NCBI Taxonomy" id="53359"/>
    <lineage>
        <taxon>Bacteria</taxon>
        <taxon>Bacillati</taxon>
        <taxon>Actinomycetota</taxon>
        <taxon>Actinomycetes</taxon>
        <taxon>Micromonosporales</taxon>
        <taxon>Micromonosporaceae</taxon>
        <taxon>Dactylosporangium</taxon>
    </lineage>
</organism>
<gene>
    <name evidence="9" type="ORF">Dfulv_10295</name>
</gene>
<keyword evidence="7" id="KW-0732">Signal</keyword>
<feature type="domain" description="PDGLE" evidence="8">
    <location>
        <begin position="6"/>
        <end position="107"/>
    </location>
</feature>